<comment type="similarity">
    <text evidence="1">Belongs to the BlaI transcriptional regulatory family.</text>
</comment>
<dbReference type="AlphaFoldDB" id="A0A8A4THR4"/>
<evidence type="ECO:0000256" key="3">
    <source>
        <dbReference type="ARBA" id="ARBA00023125"/>
    </source>
</evidence>
<dbReference type="RefSeq" id="WP_237378005.1">
    <property type="nucleotide sequence ID" value="NZ_CP071793.1"/>
</dbReference>
<keyword evidence="2" id="KW-0805">Transcription regulation</keyword>
<dbReference type="Gene3D" id="1.10.4040.10">
    <property type="entry name" value="Penicillinase repressor domain"/>
    <property type="match status" value="1"/>
</dbReference>
<dbReference type="InterPro" id="IPR036390">
    <property type="entry name" value="WH_DNA-bd_sf"/>
</dbReference>
<evidence type="ECO:0000256" key="2">
    <source>
        <dbReference type="ARBA" id="ARBA00023015"/>
    </source>
</evidence>
<evidence type="ECO:0000256" key="1">
    <source>
        <dbReference type="ARBA" id="ARBA00011046"/>
    </source>
</evidence>
<dbReference type="SUPFAM" id="SSF46785">
    <property type="entry name" value="Winged helix' DNA-binding domain"/>
    <property type="match status" value="1"/>
</dbReference>
<dbReference type="Gene3D" id="1.10.10.10">
    <property type="entry name" value="Winged helix-like DNA-binding domain superfamily/Winged helix DNA-binding domain"/>
    <property type="match status" value="1"/>
</dbReference>
<dbReference type="EMBL" id="CP071793">
    <property type="protein sequence ID" value="QTD48351.1"/>
    <property type="molecule type" value="Genomic_DNA"/>
</dbReference>
<dbReference type="InterPro" id="IPR005650">
    <property type="entry name" value="BlaI_family"/>
</dbReference>
<dbReference type="PIRSF" id="PIRSF019455">
    <property type="entry name" value="CopR_AtkY"/>
    <property type="match status" value="1"/>
</dbReference>
<name>A0A8A4THR4_SULCO</name>
<dbReference type="KEGG" id="scor:J3U87_22455"/>
<gene>
    <name evidence="5" type="ORF">J3U87_22455</name>
</gene>
<dbReference type="InterPro" id="IPR036388">
    <property type="entry name" value="WH-like_DNA-bd_sf"/>
</dbReference>
<dbReference type="GO" id="GO:0045892">
    <property type="term" value="P:negative regulation of DNA-templated transcription"/>
    <property type="evidence" value="ECO:0007669"/>
    <property type="project" value="InterPro"/>
</dbReference>
<protein>
    <submittedName>
        <fullName evidence="5">BlaI/MecI/CopY family transcriptional regulator</fullName>
    </submittedName>
</protein>
<keyword evidence="6" id="KW-1185">Reference proteome</keyword>
<proteinExistence type="inferred from homology"/>
<evidence type="ECO:0000313" key="6">
    <source>
        <dbReference type="Proteomes" id="UP000663929"/>
    </source>
</evidence>
<keyword evidence="4" id="KW-0804">Transcription</keyword>
<reference evidence="5" key="1">
    <citation type="submission" date="2021-03" db="EMBL/GenBank/DDBJ databases">
        <title>Acanthopleuribacteraceae sp. M133.</title>
        <authorList>
            <person name="Wang G."/>
        </authorList>
    </citation>
    <scope>NUCLEOTIDE SEQUENCE</scope>
    <source>
        <strain evidence="5">M133</strain>
    </source>
</reference>
<sequence length="129" mass="14659">MVRKTHNPNKLLTQTELELMRILWRIGESSVHQVIEALPPDRPLAYTSVSTMLRVMAQKGFVTARKQGRGHLYQPAIARPDYESKSVDHLLEEVFEGAPLALVARLLDTRNLTAEELAAMRRLLETRGE</sequence>
<accession>A0A8A4THR4</accession>
<evidence type="ECO:0000313" key="5">
    <source>
        <dbReference type="EMBL" id="QTD48351.1"/>
    </source>
</evidence>
<keyword evidence="3" id="KW-0238">DNA-binding</keyword>
<organism evidence="5 6">
    <name type="scientific">Sulfidibacter corallicola</name>
    <dbReference type="NCBI Taxonomy" id="2818388"/>
    <lineage>
        <taxon>Bacteria</taxon>
        <taxon>Pseudomonadati</taxon>
        <taxon>Acidobacteriota</taxon>
        <taxon>Holophagae</taxon>
        <taxon>Acanthopleuribacterales</taxon>
        <taxon>Acanthopleuribacteraceae</taxon>
        <taxon>Sulfidibacter</taxon>
    </lineage>
</organism>
<dbReference type="Proteomes" id="UP000663929">
    <property type="component" value="Chromosome"/>
</dbReference>
<evidence type="ECO:0000256" key="4">
    <source>
        <dbReference type="ARBA" id="ARBA00023163"/>
    </source>
</evidence>
<dbReference type="GO" id="GO:0003677">
    <property type="term" value="F:DNA binding"/>
    <property type="evidence" value="ECO:0007669"/>
    <property type="project" value="UniProtKB-KW"/>
</dbReference>
<dbReference type="Pfam" id="PF03965">
    <property type="entry name" value="Penicillinase_R"/>
    <property type="match status" value="1"/>
</dbReference>